<gene>
    <name evidence="2" type="ORF">QBC34DRAFT_451371</name>
</gene>
<dbReference type="Proteomes" id="UP001321760">
    <property type="component" value="Unassembled WGS sequence"/>
</dbReference>
<dbReference type="EMBL" id="MU865966">
    <property type="protein sequence ID" value="KAK4445331.1"/>
    <property type="molecule type" value="Genomic_DNA"/>
</dbReference>
<accession>A0AAV9GA50</accession>
<dbReference type="PANTHER" id="PTHR10622:SF10">
    <property type="entry name" value="HET DOMAIN-CONTAINING PROTEIN"/>
    <property type="match status" value="1"/>
</dbReference>
<sequence>MRLIDVETLELSEFFGSSIPRYAILSHCWGVEEVTFQDWQDLDKASRKRGFPKIQGACRQAKRDHYRWLWVDTNCIDKTSSAELTEAINSMYQWYAGAGICYAYLSDLGPSNDIKFRHSKWFTRGWTLQELVAPRKVAFYDVDWNFIGLKAENHMQQYSESSSDFLQQISFATGISHEVLLNPESIRTQTVAQRMSWVSRRETTRVEDIAYCMLGLFDINMPLLYGEGMKAFMRLQEEIIKVSTDHSIFCWEWTASVPENWVGLLAPSPDTFASHDGSLYRHLFNYSPIYSMTNAGLSIRLPVINTTAGYMICLNGAQTATFPNPSGPVA</sequence>
<name>A0AAV9GA50_9PEZI</name>
<dbReference type="Pfam" id="PF06985">
    <property type="entry name" value="HET"/>
    <property type="match status" value="1"/>
</dbReference>
<organism evidence="2 3">
    <name type="scientific">Podospora aff. communis PSN243</name>
    <dbReference type="NCBI Taxonomy" id="3040156"/>
    <lineage>
        <taxon>Eukaryota</taxon>
        <taxon>Fungi</taxon>
        <taxon>Dikarya</taxon>
        <taxon>Ascomycota</taxon>
        <taxon>Pezizomycotina</taxon>
        <taxon>Sordariomycetes</taxon>
        <taxon>Sordariomycetidae</taxon>
        <taxon>Sordariales</taxon>
        <taxon>Podosporaceae</taxon>
        <taxon>Podospora</taxon>
    </lineage>
</organism>
<keyword evidence="3" id="KW-1185">Reference proteome</keyword>
<reference evidence="2" key="2">
    <citation type="submission" date="2023-05" db="EMBL/GenBank/DDBJ databases">
        <authorList>
            <consortium name="Lawrence Berkeley National Laboratory"/>
            <person name="Steindorff A."/>
            <person name="Hensen N."/>
            <person name="Bonometti L."/>
            <person name="Westerberg I."/>
            <person name="Brannstrom I.O."/>
            <person name="Guillou S."/>
            <person name="Cros-Aarteil S."/>
            <person name="Calhoun S."/>
            <person name="Haridas S."/>
            <person name="Kuo A."/>
            <person name="Mondo S."/>
            <person name="Pangilinan J."/>
            <person name="Riley R."/>
            <person name="Labutti K."/>
            <person name="Andreopoulos B."/>
            <person name="Lipzen A."/>
            <person name="Chen C."/>
            <person name="Yanf M."/>
            <person name="Daum C."/>
            <person name="Ng V."/>
            <person name="Clum A."/>
            <person name="Ohm R."/>
            <person name="Martin F."/>
            <person name="Silar P."/>
            <person name="Natvig D."/>
            <person name="Lalanne C."/>
            <person name="Gautier V."/>
            <person name="Ament-Velasquez S.L."/>
            <person name="Kruys A."/>
            <person name="Hutchinson M.I."/>
            <person name="Powell A.J."/>
            <person name="Barry K."/>
            <person name="Miller A.N."/>
            <person name="Grigoriev I.V."/>
            <person name="Debuchy R."/>
            <person name="Gladieux P."/>
            <person name="Thoren M.H."/>
            <person name="Johannesson H."/>
        </authorList>
    </citation>
    <scope>NUCLEOTIDE SEQUENCE</scope>
    <source>
        <strain evidence="2">PSN243</strain>
    </source>
</reference>
<proteinExistence type="predicted"/>
<protein>
    <submittedName>
        <fullName evidence="2">Het domain-containing protein</fullName>
    </submittedName>
</protein>
<feature type="domain" description="Heterokaryon incompatibility" evidence="1">
    <location>
        <begin position="22"/>
        <end position="108"/>
    </location>
</feature>
<dbReference type="InterPro" id="IPR010730">
    <property type="entry name" value="HET"/>
</dbReference>
<evidence type="ECO:0000313" key="2">
    <source>
        <dbReference type="EMBL" id="KAK4445331.1"/>
    </source>
</evidence>
<comment type="caution">
    <text evidence="2">The sequence shown here is derived from an EMBL/GenBank/DDBJ whole genome shotgun (WGS) entry which is preliminary data.</text>
</comment>
<evidence type="ECO:0000259" key="1">
    <source>
        <dbReference type="Pfam" id="PF06985"/>
    </source>
</evidence>
<dbReference type="PANTHER" id="PTHR10622">
    <property type="entry name" value="HET DOMAIN-CONTAINING PROTEIN"/>
    <property type="match status" value="1"/>
</dbReference>
<reference evidence="2" key="1">
    <citation type="journal article" date="2023" name="Mol. Phylogenet. Evol.">
        <title>Genome-scale phylogeny and comparative genomics of the fungal order Sordariales.</title>
        <authorList>
            <person name="Hensen N."/>
            <person name="Bonometti L."/>
            <person name="Westerberg I."/>
            <person name="Brannstrom I.O."/>
            <person name="Guillou S."/>
            <person name="Cros-Aarteil S."/>
            <person name="Calhoun S."/>
            <person name="Haridas S."/>
            <person name="Kuo A."/>
            <person name="Mondo S."/>
            <person name="Pangilinan J."/>
            <person name="Riley R."/>
            <person name="LaButti K."/>
            <person name="Andreopoulos B."/>
            <person name="Lipzen A."/>
            <person name="Chen C."/>
            <person name="Yan M."/>
            <person name="Daum C."/>
            <person name="Ng V."/>
            <person name="Clum A."/>
            <person name="Steindorff A."/>
            <person name="Ohm R.A."/>
            <person name="Martin F."/>
            <person name="Silar P."/>
            <person name="Natvig D.O."/>
            <person name="Lalanne C."/>
            <person name="Gautier V."/>
            <person name="Ament-Velasquez S.L."/>
            <person name="Kruys A."/>
            <person name="Hutchinson M.I."/>
            <person name="Powell A.J."/>
            <person name="Barry K."/>
            <person name="Miller A.N."/>
            <person name="Grigoriev I.V."/>
            <person name="Debuchy R."/>
            <person name="Gladieux P."/>
            <person name="Hiltunen Thoren M."/>
            <person name="Johannesson H."/>
        </authorList>
    </citation>
    <scope>NUCLEOTIDE SEQUENCE</scope>
    <source>
        <strain evidence="2">PSN243</strain>
    </source>
</reference>
<dbReference type="AlphaFoldDB" id="A0AAV9GA50"/>
<evidence type="ECO:0000313" key="3">
    <source>
        <dbReference type="Proteomes" id="UP001321760"/>
    </source>
</evidence>